<keyword evidence="3" id="KW-1185">Reference proteome</keyword>
<dbReference type="EMBL" id="CP087164">
    <property type="protein sequence ID" value="UGS36857.1"/>
    <property type="molecule type" value="Genomic_DNA"/>
</dbReference>
<accession>A0A9E6XYE8</accession>
<organism evidence="2 3">
    <name type="scientific">Capillimicrobium parvum</name>
    <dbReference type="NCBI Taxonomy" id="2884022"/>
    <lineage>
        <taxon>Bacteria</taxon>
        <taxon>Bacillati</taxon>
        <taxon>Actinomycetota</taxon>
        <taxon>Thermoleophilia</taxon>
        <taxon>Solirubrobacterales</taxon>
        <taxon>Capillimicrobiaceae</taxon>
        <taxon>Capillimicrobium</taxon>
    </lineage>
</organism>
<evidence type="ECO:0000313" key="2">
    <source>
        <dbReference type="EMBL" id="UGS36857.1"/>
    </source>
</evidence>
<dbReference type="PANTHER" id="PTHR40660">
    <property type="entry name" value="5'-PHOSPHATE OXIDASE PUTATIVE DOMAIN-CONTAINING PROTEIN-RELATED"/>
    <property type="match status" value="1"/>
</dbReference>
<dbReference type="Proteomes" id="UP001162834">
    <property type="component" value="Chromosome"/>
</dbReference>
<sequence>MSDLAVPLESIRACLQGVIPSPLATCAADGTPNVTYLSIVQYVDRERVALSRQFFNKTRANLDANPRAQVRVVDPETLQDFVLDLSYLHTETEGPVFERMRANLDAVASQTGMGEAFRLRGVDVCRVTRSAAVGPAPAAPAPQPEDRAIARLDDFVRRVSQCPDYDDATRVALQALDDLFGFSHAILLVADERGDRLFAVGGNGYPAPSAGAEIAVGEGIIGIAAQRREVVCVPNLARSRAMRAAVRESVEDRGGRLPGREIPLPGLADAQSAAAVPLILRGRLTGALYLESDRPGRFGGHNERLLRIVGGHLATALALLAAERHDAPDAGAPAAAAAGASEPSAVPGTAPLAVTYYQADDSVFVDGEYLVKGVPGRILWRLLGEHARHGRTAFTNRELRLDESLGLPAGADNLEARLLVLRRRLDAAGCGIGLRRTGRGRLELAVEGAAQLTEVPTTGPMRAAHESR</sequence>
<feature type="domain" description="GAF" evidence="1">
    <location>
        <begin position="164"/>
        <end position="327"/>
    </location>
</feature>
<dbReference type="InterPro" id="IPR011576">
    <property type="entry name" value="Pyridox_Oxase_N"/>
</dbReference>
<dbReference type="SUPFAM" id="SSF50475">
    <property type="entry name" value="FMN-binding split barrel"/>
    <property type="match status" value="1"/>
</dbReference>
<dbReference type="Pfam" id="PF01243">
    <property type="entry name" value="PNPOx_N"/>
    <property type="match status" value="1"/>
</dbReference>
<dbReference type="AlphaFoldDB" id="A0A9E6XYE8"/>
<dbReference type="InterPro" id="IPR029016">
    <property type="entry name" value="GAF-like_dom_sf"/>
</dbReference>
<dbReference type="InterPro" id="IPR012349">
    <property type="entry name" value="Split_barrel_FMN-bd"/>
</dbReference>
<dbReference type="KEGG" id="sbae:DSM104329_03268"/>
<name>A0A9E6XYE8_9ACTN</name>
<proteinExistence type="predicted"/>
<dbReference type="RefSeq" id="WP_259310921.1">
    <property type="nucleotide sequence ID" value="NZ_CP087164.1"/>
</dbReference>
<dbReference type="Pfam" id="PF13185">
    <property type="entry name" value="GAF_2"/>
    <property type="match status" value="1"/>
</dbReference>
<gene>
    <name evidence="2" type="ORF">DSM104329_03268</name>
</gene>
<dbReference type="InterPro" id="IPR003018">
    <property type="entry name" value="GAF"/>
</dbReference>
<dbReference type="Gene3D" id="2.30.110.10">
    <property type="entry name" value="Electron Transport, Fmn-binding Protein, Chain A"/>
    <property type="match status" value="1"/>
</dbReference>
<reference evidence="2" key="1">
    <citation type="journal article" date="2022" name="Int. J. Syst. Evol. Microbiol.">
        <title>Pseudomonas aegrilactucae sp. nov. and Pseudomonas morbosilactucae sp. nov., pathogens causing bacterial rot of lettuce in Japan.</title>
        <authorList>
            <person name="Sawada H."/>
            <person name="Fujikawa T."/>
            <person name="Satou M."/>
        </authorList>
    </citation>
    <scope>NUCLEOTIDE SEQUENCE</scope>
    <source>
        <strain evidence="2">0166_1</strain>
    </source>
</reference>
<evidence type="ECO:0000259" key="1">
    <source>
        <dbReference type="SMART" id="SM00065"/>
    </source>
</evidence>
<evidence type="ECO:0000313" key="3">
    <source>
        <dbReference type="Proteomes" id="UP001162834"/>
    </source>
</evidence>
<dbReference type="PANTHER" id="PTHR40660:SF1">
    <property type="entry name" value="5'-PHOSPHATE OXIDASE PUTATIVE DOMAIN-CONTAINING PROTEIN-RELATED"/>
    <property type="match status" value="1"/>
</dbReference>
<protein>
    <recommendedName>
        <fullName evidence="1">GAF domain-containing protein</fullName>
    </recommendedName>
</protein>
<dbReference type="SUPFAM" id="SSF55781">
    <property type="entry name" value="GAF domain-like"/>
    <property type="match status" value="1"/>
</dbReference>
<dbReference type="Gene3D" id="3.30.450.40">
    <property type="match status" value="1"/>
</dbReference>
<dbReference type="SMART" id="SM00065">
    <property type="entry name" value="GAF"/>
    <property type="match status" value="1"/>
</dbReference>